<dbReference type="PANTHER" id="PTHR30535">
    <property type="entry name" value="VITAMIN B12-BINDING PROTEIN"/>
    <property type="match status" value="1"/>
</dbReference>
<dbReference type="SUPFAM" id="SSF53807">
    <property type="entry name" value="Helical backbone' metal receptor"/>
    <property type="match status" value="1"/>
</dbReference>
<dbReference type="Gene3D" id="3.40.50.1980">
    <property type="entry name" value="Nitrogenase molybdenum iron protein domain"/>
    <property type="match status" value="2"/>
</dbReference>
<dbReference type="EMBL" id="BAAAFH010000022">
    <property type="protein sequence ID" value="GAA0876359.1"/>
    <property type="molecule type" value="Genomic_DNA"/>
</dbReference>
<evidence type="ECO:0000256" key="1">
    <source>
        <dbReference type="ARBA" id="ARBA00022729"/>
    </source>
</evidence>
<keyword evidence="3" id="KW-0675">Receptor</keyword>
<dbReference type="InterPro" id="IPR050902">
    <property type="entry name" value="ABC_Transporter_SBP"/>
</dbReference>
<keyword evidence="1" id="KW-0732">Signal</keyword>
<name>A0ABN1MT72_9FLAO</name>
<dbReference type="Proteomes" id="UP001501126">
    <property type="component" value="Unassembled WGS sequence"/>
</dbReference>
<keyword evidence="4" id="KW-1185">Reference proteome</keyword>
<evidence type="ECO:0000313" key="4">
    <source>
        <dbReference type="Proteomes" id="UP001501126"/>
    </source>
</evidence>
<dbReference type="InterPro" id="IPR054828">
    <property type="entry name" value="Vit_B12_bind_prot"/>
</dbReference>
<dbReference type="PANTHER" id="PTHR30535:SF35">
    <property type="entry name" value="PERIPLASMIC BINDING PROTEIN"/>
    <property type="match status" value="1"/>
</dbReference>
<reference evidence="3 4" key="1">
    <citation type="journal article" date="2019" name="Int. J. Syst. Evol. Microbiol.">
        <title>The Global Catalogue of Microorganisms (GCM) 10K type strain sequencing project: providing services to taxonomists for standard genome sequencing and annotation.</title>
        <authorList>
            <consortium name="The Broad Institute Genomics Platform"/>
            <consortium name="The Broad Institute Genome Sequencing Center for Infectious Disease"/>
            <person name="Wu L."/>
            <person name="Ma J."/>
        </authorList>
    </citation>
    <scope>NUCLEOTIDE SEQUENCE [LARGE SCALE GENOMIC DNA]</scope>
    <source>
        <strain evidence="3 4">JCM 16083</strain>
    </source>
</reference>
<evidence type="ECO:0000313" key="3">
    <source>
        <dbReference type="EMBL" id="GAA0876359.1"/>
    </source>
</evidence>
<proteinExistence type="predicted"/>
<comment type="caution">
    <text evidence="3">The sequence shown here is derived from an EMBL/GenBank/DDBJ whole genome shotgun (WGS) entry which is preliminary data.</text>
</comment>
<dbReference type="PROSITE" id="PS50983">
    <property type="entry name" value="FE_B12_PBP"/>
    <property type="match status" value="1"/>
</dbReference>
<dbReference type="NCBIfam" id="NF038402">
    <property type="entry name" value="TroA_like"/>
    <property type="match status" value="1"/>
</dbReference>
<dbReference type="Pfam" id="PF01497">
    <property type="entry name" value="Peripla_BP_2"/>
    <property type="match status" value="1"/>
</dbReference>
<gene>
    <name evidence="3" type="ORF">GCM10009118_27690</name>
</gene>
<evidence type="ECO:0000259" key="2">
    <source>
        <dbReference type="PROSITE" id="PS50983"/>
    </source>
</evidence>
<feature type="domain" description="Fe/B12 periplasmic-binding" evidence="2">
    <location>
        <begin position="19"/>
        <end position="258"/>
    </location>
</feature>
<organism evidence="3 4">
    <name type="scientific">Wandonia haliotis</name>
    <dbReference type="NCBI Taxonomy" id="574963"/>
    <lineage>
        <taxon>Bacteria</taxon>
        <taxon>Pseudomonadati</taxon>
        <taxon>Bacteroidota</taxon>
        <taxon>Flavobacteriia</taxon>
        <taxon>Flavobacteriales</taxon>
        <taxon>Crocinitomicaceae</taxon>
        <taxon>Wandonia</taxon>
    </lineage>
</organism>
<dbReference type="InterPro" id="IPR002491">
    <property type="entry name" value="ABC_transptr_periplasmic_BD"/>
</dbReference>
<dbReference type="RefSeq" id="WP_343789015.1">
    <property type="nucleotide sequence ID" value="NZ_BAAAFH010000022.1"/>
</dbReference>
<accession>A0ABN1MT72</accession>
<sequence length="258" mass="30270">MEYKDQMNRTIRLENFPRRIVSLVPSQTELLFDLGLEDEVVGITKFCIHPDTWFRSKTRVGGTKTVDIDKVQTLEPDLIIANKEENTKEDIEKLVRVAPVWISDIHTLEEALDMIKQIGVLTNRREKSRSMITTIREGFEAIQQAEKRKRVLYLIWERPVMAAGNTTFIHDMLTRIGWENVLEEQIRYPELSDEEIVRLQPDLIILSSEPYPYKEEHVQRYQKLCPGAEVRLLDGEFFSWYGSRLVKALPYFQKVISE</sequence>
<protein>
    <submittedName>
        <fullName evidence="3">Helical backbone metal receptor</fullName>
    </submittedName>
</protein>